<evidence type="ECO:0000313" key="6">
    <source>
        <dbReference type="EMBL" id="SEE02215.1"/>
    </source>
</evidence>
<dbReference type="EMBL" id="FNTV01000001">
    <property type="protein sequence ID" value="SEE02215.1"/>
    <property type="molecule type" value="Genomic_DNA"/>
</dbReference>
<accession>A0A1H5FFK5</accession>
<dbReference type="Pfam" id="PF00561">
    <property type="entry name" value="Abhydrolase_1"/>
    <property type="match status" value="1"/>
</dbReference>
<dbReference type="AlphaFoldDB" id="A0A1H5FFK5"/>
<evidence type="ECO:0000256" key="3">
    <source>
        <dbReference type="SAM" id="MobiDB-lite"/>
    </source>
</evidence>
<dbReference type="Proteomes" id="UP000182725">
    <property type="component" value="Unassembled WGS sequence"/>
</dbReference>
<dbReference type="PANTHER" id="PTHR43201">
    <property type="entry name" value="ACYL-COA SYNTHETASE"/>
    <property type="match status" value="1"/>
</dbReference>
<feature type="region of interest" description="Disordered" evidence="3">
    <location>
        <begin position="1"/>
        <end position="25"/>
    </location>
</feature>
<dbReference type="Gene3D" id="3.40.50.12780">
    <property type="entry name" value="N-terminal domain of ligase-like"/>
    <property type="match status" value="1"/>
</dbReference>
<dbReference type="SUPFAM" id="SSF53474">
    <property type="entry name" value="alpha/beta-Hydrolases"/>
    <property type="match status" value="1"/>
</dbReference>
<gene>
    <name evidence="6" type="ORF">SAMN04489740_0498</name>
</gene>
<evidence type="ECO:0000313" key="7">
    <source>
        <dbReference type="Proteomes" id="UP000182725"/>
    </source>
</evidence>
<dbReference type="SUPFAM" id="SSF56801">
    <property type="entry name" value="Acetyl-CoA synthetase-like"/>
    <property type="match status" value="1"/>
</dbReference>
<dbReference type="PANTHER" id="PTHR43201:SF5">
    <property type="entry name" value="MEDIUM-CHAIN ACYL-COA LIGASE ACSF2, MITOCHONDRIAL"/>
    <property type="match status" value="1"/>
</dbReference>
<dbReference type="RefSeq" id="WP_244516709.1">
    <property type="nucleotide sequence ID" value="NZ_FNTV01000001.1"/>
</dbReference>
<proteinExistence type="inferred from homology"/>
<evidence type="ECO:0000256" key="1">
    <source>
        <dbReference type="ARBA" id="ARBA00006432"/>
    </source>
</evidence>
<dbReference type="InterPro" id="IPR000873">
    <property type="entry name" value="AMP-dep_synth/lig_dom"/>
</dbReference>
<dbReference type="Pfam" id="PF00501">
    <property type="entry name" value="AMP-binding"/>
    <property type="match status" value="1"/>
</dbReference>
<protein>
    <submittedName>
        <fullName evidence="6">Acyl-CoA synthetase (AMP-forming)/AMP-acid ligase II</fullName>
    </submittedName>
</protein>
<feature type="domain" description="AMP-dependent synthetase/ligase" evidence="4">
    <location>
        <begin position="352"/>
        <end position="740"/>
    </location>
</feature>
<evidence type="ECO:0000259" key="5">
    <source>
        <dbReference type="Pfam" id="PF00561"/>
    </source>
</evidence>
<comment type="similarity">
    <text evidence="1">Belongs to the ATP-dependent AMP-binding enzyme family.</text>
</comment>
<dbReference type="GO" id="GO:0006631">
    <property type="term" value="P:fatty acid metabolic process"/>
    <property type="evidence" value="ECO:0007669"/>
    <property type="project" value="TreeGrafter"/>
</dbReference>
<dbReference type="GO" id="GO:0031956">
    <property type="term" value="F:medium-chain fatty acid-CoA ligase activity"/>
    <property type="evidence" value="ECO:0007669"/>
    <property type="project" value="TreeGrafter"/>
</dbReference>
<dbReference type="InterPro" id="IPR020845">
    <property type="entry name" value="AMP-binding_CS"/>
</dbReference>
<dbReference type="InterPro" id="IPR029058">
    <property type="entry name" value="AB_hydrolase_fold"/>
</dbReference>
<name>A0A1H5FFK5_9MICC</name>
<keyword evidence="2 6" id="KW-0436">Ligase</keyword>
<dbReference type="Gene3D" id="3.40.50.1820">
    <property type="entry name" value="alpha/beta hydrolase"/>
    <property type="match status" value="1"/>
</dbReference>
<sequence length="894" mass="93211">MVAVASGEVTDSEGASPAPWPGVRGEWQRTLAVPSTSDVDPSGSQRQWHYLDNESDVLATGQEPVGTLLCVHGNPTWSYLWRTLLAEATSPTTLAAGGPWRVIAVDQLDMGFSERTGTFRRLADRINDLSDFTDALALTGPVVSVGHDWGGLISLGWATRHREQLAAVVLTNTAVHPAGFALPPALKLALHPAVHKWGTTTSTAFLRITHGLGQPSLTEDVRDAFMAPYKTVARRAGVGNFVADIPFTTDHPSRTTLDTVAEDIGTLGVPAFMMWGPKDPVFSDRYLRDLVTRLPQADVHRFEGASHLVQEDRDIAAPTFAWLAKNVLSDGVFASSTTGAGDYVPMLAELDARREDTTTAVVDMLPAGEGTRGLSWAQLSRDVDDLAAGLRELGVKAGNRVSLLVPPGINLTTLIYSCLRLGAIIVVADAGLGTAGMSRAIKGAGPDYLIGIERALAGARLYNWPGVRIAADDFTPSTAGAKKAVLDVAATIPQLMANGRVVRLAGTPAVFGAPAPDDDAAVLFTSGSTGPAKGVVYTNRRLAAMRDTLKSTYRLEAGTALVAGFAPFALLGPALGATTVTPDMDVTAPRTLTAKALADAAAAISATVVFASPAALVNVVATAAELSPAQQKALADIKLVLSAGAPLAVPLLERVQTLAPNAALHTPYGMTEALPVTDIDLPGIRAAGVGNGVCVGTPVNGATVAIAPLSADGVVMPEPGTAPGVTGEILVRAPHVKERYDRLWITQQRSVSIPGWHRSGDVGHLDSEGRLWVEGRMEHILTTADGVKTPVAAEQAVELVTSVARAAIVGVGPAGTQAVVAIVETLPAVKRSGLAPVALAADVRAAARSLGLQLSAVLVIDAMPTDVRHNSKIDRAKLAQWAGRMLAGKKAGRP</sequence>
<reference evidence="6 7" key="1">
    <citation type="submission" date="2016-10" db="EMBL/GenBank/DDBJ databases">
        <authorList>
            <person name="de Groot N.N."/>
        </authorList>
    </citation>
    <scope>NUCLEOTIDE SEQUENCE [LARGE SCALE GENOMIC DNA]</scope>
    <source>
        <strain evidence="6 7">DSM 22274</strain>
    </source>
</reference>
<dbReference type="InterPro" id="IPR042099">
    <property type="entry name" value="ANL_N_sf"/>
</dbReference>
<organism evidence="6 7">
    <name type="scientific">Arthrobacter alpinus</name>
    <dbReference type="NCBI Taxonomy" id="656366"/>
    <lineage>
        <taxon>Bacteria</taxon>
        <taxon>Bacillati</taxon>
        <taxon>Actinomycetota</taxon>
        <taxon>Actinomycetes</taxon>
        <taxon>Micrococcales</taxon>
        <taxon>Micrococcaceae</taxon>
        <taxon>Arthrobacter</taxon>
    </lineage>
</organism>
<feature type="domain" description="AB hydrolase-1" evidence="5">
    <location>
        <begin position="67"/>
        <end position="313"/>
    </location>
</feature>
<dbReference type="InterPro" id="IPR000073">
    <property type="entry name" value="AB_hydrolase_1"/>
</dbReference>
<evidence type="ECO:0000259" key="4">
    <source>
        <dbReference type="Pfam" id="PF00501"/>
    </source>
</evidence>
<evidence type="ECO:0000256" key="2">
    <source>
        <dbReference type="ARBA" id="ARBA00022598"/>
    </source>
</evidence>
<dbReference type="PROSITE" id="PS00455">
    <property type="entry name" value="AMP_BINDING"/>
    <property type="match status" value="1"/>
</dbReference>